<feature type="non-terminal residue" evidence="7">
    <location>
        <position position="376"/>
    </location>
</feature>
<feature type="compositionally biased region" description="Basic and acidic residues" evidence="5">
    <location>
        <begin position="68"/>
        <end position="78"/>
    </location>
</feature>
<dbReference type="GO" id="GO:0005634">
    <property type="term" value="C:nucleus"/>
    <property type="evidence" value="ECO:0007669"/>
    <property type="project" value="UniProtKB-SubCell"/>
</dbReference>
<keyword evidence="8" id="KW-1185">Reference proteome</keyword>
<gene>
    <name evidence="7" type="ORF">BDFB_003671</name>
</gene>
<feature type="DNA-binding region" description="H-T-H motif" evidence="4">
    <location>
        <begin position="315"/>
        <end position="335"/>
    </location>
</feature>
<keyword evidence="2 4" id="KW-0238">DNA-binding</keyword>
<dbReference type="GO" id="GO:0003677">
    <property type="term" value="F:DNA binding"/>
    <property type="evidence" value="ECO:0007669"/>
    <property type="project" value="UniProtKB-UniRule"/>
</dbReference>
<evidence type="ECO:0000256" key="5">
    <source>
        <dbReference type="SAM" id="MobiDB-lite"/>
    </source>
</evidence>
<dbReference type="SUPFAM" id="SSF46689">
    <property type="entry name" value="Homeodomain-like"/>
    <property type="match status" value="1"/>
</dbReference>
<evidence type="ECO:0000259" key="6">
    <source>
        <dbReference type="PROSITE" id="PS50960"/>
    </source>
</evidence>
<evidence type="ECO:0000256" key="2">
    <source>
        <dbReference type="ARBA" id="ARBA00023125"/>
    </source>
</evidence>
<dbReference type="Gene3D" id="1.10.10.60">
    <property type="entry name" value="Homeodomain-like"/>
    <property type="match status" value="2"/>
</dbReference>
<evidence type="ECO:0000313" key="8">
    <source>
        <dbReference type="Proteomes" id="UP000292052"/>
    </source>
</evidence>
<evidence type="ECO:0000256" key="1">
    <source>
        <dbReference type="ARBA" id="ARBA00004123"/>
    </source>
</evidence>
<dbReference type="EMBL" id="QDEB01098841">
    <property type="protein sequence ID" value="RZC32220.1"/>
    <property type="molecule type" value="Genomic_DNA"/>
</dbReference>
<dbReference type="PROSITE" id="PS50960">
    <property type="entry name" value="HTH_PSQ"/>
    <property type="match status" value="1"/>
</dbReference>
<comment type="subcellular location">
    <subcellularLocation>
        <location evidence="1 4">Nucleus</location>
    </subcellularLocation>
</comment>
<comment type="caution">
    <text evidence="7">The sequence shown here is derived from an EMBL/GenBank/DDBJ whole genome shotgun (WGS) entry which is preliminary data.</text>
</comment>
<dbReference type="InterPro" id="IPR009057">
    <property type="entry name" value="Homeodomain-like_sf"/>
</dbReference>
<dbReference type="FunFam" id="1.10.10.60:FF:000019">
    <property type="entry name" value="Ligand-dependent corepressor isoform 1"/>
    <property type="match status" value="1"/>
</dbReference>
<evidence type="ECO:0000256" key="3">
    <source>
        <dbReference type="ARBA" id="ARBA00023242"/>
    </source>
</evidence>
<dbReference type="Pfam" id="PF05225">
    <property type="entry name" value="HTH_psq"/>
    <property type="match status" value="1"/>
</dbReference>
<dbReference type="OrthoDB" id="6359816at2759"/>
<accession>A0A482VHS1</accession>
<evidence type="ECO:0000313" key="7">
    <source>
        <dbReference type="EMBL" id="RZC32220.1"/>
    </source>
</evidence>
<dbReference type="InterPro" id="IPR007889">
    <property type="entry name" value="HTH_Psq"/>
</dbReference>
<proteinExistence type="predicted"/>
<dbReference type="Proteomes" id="UP000292052">
    <property type="component" value="Unassembled WGS sequence"/>
</dbReference>
<organism evidence="7 8">
    <name type="scientific">Asbolus verrucosus</name>
    <name type="common">Desert ironclad beetle</name>
    <dbReference type="NCBI Taxonomy" id="1661398"/>
    <lineage>
        <taxon>Eukaryota</taxon>
        <taxon>Metazoa</taxon>
        <taxon>Ecdysozoa</taxon>
        <taxon>Arthropoda</taxon>
        <taxon>Hexapoda</taxon>
        <taxon>Insecta</taxon>
        <taxon>Pterygota</taxon>
        <taxon>Neoptera</taxon>
        <taxon>Endopterygota</taxon>
        <taxon>Coleoptera</taxon>
        <taxon>Polyphaga</taxon>
        <taxon>Cucujiformia</taxon>
        <taxon>Tenebrionidae</taxon>
        <taxon>Pimeliinae</taxon>
        <taxon>Asbolus</taxon>
    </lineage>
</organism>
<dbReference type="AlphaFoldDB" id="A0A482VHS1"/>
<feature type="region of interest" description="Disordered" evidence="5">
    <location>
        <begin position="262"/>
        <end position="295"/>
    </location>
</feature>
<feature type="domain" description="HTH psq-type" evidence="6">
    <location>
        <begin position="287"/>
        <end position="339"/>
    </location>
</feature>
<keyword evidence="3 4" id="KW-0539">Nucleus</keyword>
<evidence type="ECO:0000256" key="4">
    <source>
        <dbReference type="PROSITE-ProRule" id="PRU00320"/>
    </source>
</evidence>
<name>A0A482VHS1_ASBVE</name>
<reference evidence="7 8" key="1">
    <citation type="submission" date="2017-03" db="EMBL/GenBank/DDBJ databases">
        <title>Genome of the blue death feigning beetle - Asbolus verrucosus.</title>
        <authorList>
            <person name="Rider S.D."/>
        </authorList>
    </citation>
    <scope>NUCLEOTIDE SEQUENCE [LARGE SCALE GENOMIC DNA]</scope>
    <source>
        <strain evidence="7">Butters</strain>
        <tissue evidence="7">Head and leg muscle</tissue>
    </source>
</reference>
<sequence>MSMRLQSLLRTADQLKIKGLCEPPDEKENAPISPQFFPKGFSKVRRPTSPKQFKSQDNNKRHKHKKPHLDNTSDKDDNGSLDGRSSDEENDMPVALNEHKRKRAEPEQIKPLNMSSHGIMTGQTIFSQFGVDTDDFPPEPPAPSAIPVGHVDMQDHSPTRTLLTNTIHRTDLSDSSVKYCDIKKEADIKFETLRSYDQDSLLEMDSHVSGPEHSMDSHEDDQSMHQMMVTPELMGMMPGVSNRLGTSSLAVSAFRKLIPSSPELSSNEVPALKNNGHSESIHHTPARSHGGGPKTWTQEDMDMALDALRNHNMSLTKASATYGIPSTTLWQRAHRLGIDTPKKEGPTKSWTEENLNSALEALRTGTISANKASKAY</sequence>
<protein>
    <submittedName>
        <fullName evidence="7">Tramtrack, beta isoform</fullName>
    </submittedName>
</protein>
<feature type="region of interest" description="Disordered" evidence="5">
    <location>
        <begin position="20"/>
        <end position="108"/>
    </location>
</feature>
<dbReference type="STRING" id="1661398.A0A482VHS1"/>